<evidence type="ECO:0000256" key="1">
    <source>
        <dbReference type="ARBA" id="ARBA00004123"/>
    </source>
</evidence>
<dbReference type="Pfam" id="PF00096">
    <property type="entry name" value="zf-C2H2"/>
    <property type="match status" value="2"/>
</dbReference>
<sequence length="613" mass="64958">FLAQRRIGESPGHAAPTSGPPLNLDLLGGSVTDSSSSYLLPHEHAGSLGALVPGGGTQAGPHPPACLLKKRGLSVLPPSSSSSSSSSGGTTIFATVRAPRASLVPCVNGGRPRPVQDHAGLGRLQNGAAGLREASPGTRKVGSLKREPDDSGSAGLEPLRPPQGPPPPPYRPLPSSPQPPVLPVGPGAGQACRWVDCGAAYPRQDELVRHIEKTHVDQRKGEDFTCFWAGCVRRHKPFNARYKLLIHMRVHSGEKPNKCMFEGCNKAFSRLENLKIHLRSHTGEKPYLCQHPACHKAFSNSSDRAKHQRTHLDTKPYACQIPGCSKRYTDPSSLRKHVKAHSAKEQQIHKKLQPQADVEPDALTRGLGLRQLLPPGPVPSLDGPGVRIAGHDLLTGLYPISGPALHGPSPGLLPNSHDVSSRHHPLDPILMGSQHHLATMPVAENSSEGLTPSILSPHVSSLKTLGPPSLLQKHTPQPPQSLPPDGSLFTTGSRKPYAQFQTGLEPCPFLSSGYQGSFHTIQNCFHYGDCYRAVGPAPCPEVLAATAGEPLGFTPLRPNGYPGLSAQTGNPACQSLGYPSEDVGTGSAGGPGFFPNGDFDHCLSPLPSVYTDT</sequence>
<dbReference type="Ensembl" id="ENSOANT00000042373.2">
    <property type="protein sequence ID" value="ENSOANP00000033128.2"/>
    <property type="gene ID" value="ENSOANG00000029356.2"/>
</dbReference>
<dbReference type="FunFam" id="3.30.160.60:FF:000453">
    <property type="entry name" value="GLIS family zinc finger 3"/>
    <property type="match status" value="1"/>
</dbReference>
<dbReference type="Bgee" id="ENSOANG00000029356">
    <property type="expression patterns" value="Expressed in adult mammalian kidney and 4 other cell types or tissues"/>
</dbReference>
<keyword evidence="9" id="KW-0238">DNA-binding</keyword>
<dbReference type="eggNOG" id="KOG1721">
    <property type="taxonomic scope" value="Eukaryota"/>
</dbReference>
<keyword evidence="5" id="KW-0677">Repeat</keyword>
<feature type="domain" description="C2H2-type" evidence="14">
    <location>
        <begin position="257"/>
        <end position="286"/>
    </location>
</feature>
<evidence type="ECO:0000256" key="12">
    <source>
        <dbReference type="PROSITE-ProRule" id="PRU00042"/>
    </source>
</evidence>
<evidence type="ECO:0000256" key="6">
    <source>
        <dbReference type="ARBA" id="ARBA00022771"/>
    </source>
</evidence>
<feature type="region of interest" description="Disordered" evidence="13">
    <location>
        <begin position="105"/>
        <end position="185"/>
    </location>
</feature>
<dbReference type="PANTHER" id="PTHR45718:SF3">
    <property type="entry name" value="ZINC FINGER PROTEIN GLIS1"/>
    <property type="match status" value="1"/>
</dbReference>
<comment type="similarity">
    <text evidence="2">Belongs to the GLI C2H2-type zinc-finger protein family.</text>
</comment>
<accession>K7EHX1</accession>
<dbReference type="FunFam" id="3.30.160.60:FF:000048">
    <property type="entry name" value="GLI family zinc finger 3"/>
    <property type="match status" value="1"/>
</dbReference>
<dbReference type="AlphaFoldDB" id="K7EHX1"/>
<proteinExistence type="inferred from homology"/>
<feature type="domain" description="C2H2-type" evidence="14">
    <location>
        <begin position="317"/>
        <end position="346"/>
    </location>
</feature>
<keyword evidence="3" id="KW-0678">Repressor</keyword>
<dbReference type="GO" id="GO:0005634">
    <property type="term" value="C:nucleus"/>
    <property type="evidence" value="ECO:0000318"/>
    <property type="project" value="GO_Central"/>
</dbReference>
<organism evidence="15 16">
    <name type="scientific">Ornithorhynchus anatinus</name>
    <name type="common">Duckbill platypus</name>
    <dbReference type="NCBI Taxonomy" id="9258"/>
    <lineage>
        <taxon>Eukaryota</taxon>
        <taxon>Metazoa</taxon>
        <taxon>Chordata</taxon>
        <taxon>Craniata</taxon>
        <taxon>Vertebrata</taxon>
        <taxon>Euteleostomi</taxon>
        <taxon>Mammalia</taxon>
        <taxon>Monotremata</taxon>
        <taxon>Ornithorhynchidae</taxon>
        <taxon>Ornithorhynchus</taxon>
    </lineage>
</organism>
<dbReference type="GO" id="GO:0000981">
    <property type="term" value="F:DNA-binding transcription factor activity, RNA polymerase II-specific"/>
    <property type="evidence" value="ECO:0000318"/>
    <property type="project" value="GO_Central"/>
</dbReference>
<evidence type="ECO:0000256" key="2">
    <source>
        <dbReference type="ARBA" id="ARBA00010831"/>
    </source>
</evidence>
<feature type="domain" description="C2H2-type" evidence="14">
    <location>
        <begin position="224"/>
        <end position="256"/>
    </location>
</feature>
<evidence type="ECO:0000256" key="10">
    <source>
        <dbReference type="ARBA" id="ARBA00023163"/>
    </source>
</evidence>
<feature type="domain" description="C2H2-type" evidence="14">
    <location>
        <begin position="287"/>
        <end position="316"/>
    </location>
</feature>
<dbReference type="FunFam" id="3.30.160.60:FF:000031">
    <property type="entry name" value="GLI family zinc finger 3"/>
    <property type="match status" value="1"/>
</dbReference>
<evidence type="ECO:0000259" key="14">
    <source>
        <dbReference type="PROSITE" id="PS50157"/>
    </source>
</evidence>
<dbReference type="PANTHER" id="PTHR45718">
    <property type="entry name" value="TRANSCRIPTIONAL ACTIVATOR CUBITUS INTERRUPTUS"/>
    <property type="match status" value="1"/>
</dbReference>
<dbReference type="InParanoid" id="K7EHX1"/>
<keyword evidence="6 12" id="KW-0863">Zinc-finger</keyword>
<dbReference type="FunFam" id="3.30.160.60:FF:000019">
    <property type="entry name" value="GLI family zinc finger 3"/>
    <property type="match status" value="1"/>
</dbReference>
<reference evidence="15" key="2">
    <citation type="submission" date="2025-08" db="UniProtKB">
        <authorList>
            <consortium name="Ensembl"/>
        </authorList>
    </citation>
    <scope>IDENTIFICATION</scope>
    <source>
        <strain evidence="15">Glennie</strain>
    </source>
</reference>
<dbReference type="PROSITE" id="PS00028">
    <property type="entry name" value="ZINC_FINGER_C2H2_1"/>
    <property type="match status" value="4"/>
</dbReference>
<feature type="compositionally biased region" description="Pro residues" evidence="13">
    <location>
        <begin position="159"/>
        <end position="183"/>
    </location>
</feature>
<dbReference type="PROSITE" id="PS50157">
    <property type="entry name" value="ZINC_FINGER_C2H2_2"/>
    <property type="match status" value="5"/>
</dbReference>
<dbReference type="InterPro" id="IPR013087">
    <property type="entry name" value="Znf_C2H2_type"/>
</dbReference>
<evidence type="ECO:0000256" key="13">
    <source>
        <dbReference type="SAM" id="MobiDB-lite"/>
    </source>
</evidence>
<feature type="region of interest" description="Disordered" evidence="13">
    <location>
        <begin position="1"/>
        <end position="27"/>
    </location>
</feature>
<keyword evidence="8" id="KW-0805">Transcription regulation</keyword>
<evidence type="ECO:0000256" key="5">
    <source>
        <dbReference type="ARBA" id="ARBA00022737"/>
    </source>
</evidence>
<evidence type="ECO:0000256" key="9">
    <source>
        <dbReference type="ARBA" id="ARBA00023125"/>
    </source>
</evidence>
<reference evidence="15 16" key="1">
    <citation type="journal article" date="2008" name="Nature">
        <title>Genome analysis of the platypus reveals unique signatures of evolution.</title>
        <authorList>
            <person name="Warren W.C."/>
            <person name="Hillier L.W."/>
            <person name="Marshall Graves J.A."/>
            <person name="Birney E."/>
            <person name="Ponting C.P."/>
            <person name="Grutzner F."/>
            <person name="Belov K."/>
            <person name="Miller W."/>
            <person name="Clarke L."/>
            <person name="Chinwalla A.T."/>
            <person name="Yang S.P."/>
            <person name="Heger A."/>
            <person name="Locke D.P."/>
            <person name="Miethke P."/>
            <person name="Waters P.D."/>
            <person name="Veyrunes F."/>
            <person name="Fulton L."/>
            <person name="Fulton B."/>
            <person name="Graves T."/>
            <person name="Wallis J."/>
            <person name="Puente X.S."/>
            <person name="Lopez-Otin C."/>
            <person name="Ordonez G.R."/>
            <person name="Eichler E.E."/>
            <person name="Chen L."/>
            <person name="Cheng Z."/>
            <person name="Deakin J.E."/>
            <person name="Alsop A."/>
            <person name="Thompson K."/>
            <person name="Kirby P."/>
            <person name="Papenfuss A.T."/>
            <person name="Wakefield M.J."/>
            <person name="Olender T."/>
            <person name="Lancet D."/>
            <person name="Huttley G.A."/>
            <person name="Smit A.F."/>
            <person name="Pask A."/>
            <person name="Temple-Smith P."/>
            <person name="Batzer M.A."/>
            <person name="Walker J.A."/>
            <person name="Konkel M.K."/>
            <person name="Harris R.S."/>
            <person name="Whittington C.M."/>
            <person name="Wong E.S."/>
            <person name="Gemmell N.J."/>
            <person name="Buschiazzo E."/>
            <person name="Vargas Jentzsch I.M."/>
            <person name="Merkel A."/>
            <person name="Schmitz J."/>
            <person name="Zemann A."/>
            <person name="Churakov G."/>
            <person name="Kriegs J.O."/>
            <person name="Brosius J."/>
            <person name="Murchison E.P."/>
            <person name="Sachidanandam R."/>
            <person name="Smith C."/>
            <person name="Hannon G.J."/>
            <person name="Tsend-Ayush E."/>
            <person name="McMillan D."/>
            <person name="Attenborough R."/>
            <person name="Rens W."/>
            <person name="Ferguson-Smith M."/>
            <person name="Lefevre C.M."/>
            <person name="Sharp J.A."/>
            <person name="Nicholas K.R."/>
            <person name="Ray D.A."/>
            <person name="Kube M."/>
            <person name="Reinhardt R."/>
            <person name="Pringle T.H."/>
            <person name="Taylor J."/>
            <person name="Jones R.C."/>
            <person name="Nixon B."/>
            <person name="Dacheux J.L."/>
            <person name="Niwa H."/>
            <person name="Sekita Y."/>
            <person name="Huang X."/>
            <person name="Stark A."/>
            <person name="Kheradpour P."/>
            <person name="Kellis M."/>
            <person name="Flicek P."/>
            <person name="Chen Y."/>
            <person name="Webber C."/>
            <person name="Hardison R."/>
            <person name="Nelson J."/>
            <person name="Hallsworth-Pepin K."/>
            <person name="Delehaunty K."/>
            <person name="Markovic C."/>
            <person name="Minx P."/>
            <person name="Feng Y."/>
            <person name="Kremitzki C."/>
            <person name="Mitreva M."/>
            <person name="Glasscock J."/>
            <person name="Wylie T."/>
            <person name="Wohldmann P."/>
            <person name="Thiru P."/>
            <person name="Nhan M.N."/>
            <person name="Pohl C.S."/>
            <person name="Smith S.M."/>
            <person name="Hou S."/>
            <person name="Nefedov M."/>
            <person name="de Jong P.J."/>
            <person name="Renfree M.B."/>
            <person name="Mardis E.R."/>
            <person name="Wilson R.K."/>
        </authorList>
    </citation>
    <scope>NUCLEOTIDE SEQUENCE [LARGE SCALE GENOMIC DNA]</scope>
    <source>
        <strain evidence="15 16">Glennie</strain>
    </source>
</reference>
<dbReference type="Gene3D" id="3.30.160.60">
    <property type="entry name" value="Classic Zinc Finger"/>
    <property type="match status" value="5"/>
</dbReference>
<keyword evidence="7" id="KW-0862">Zinc</keyword>
<dbReference type="GO" id="GO:0000978">
    <property type="term" value="F:RNA polymerase II cis-regulatory region sequence-specific DNA binding"/>
    <property type="evidence" value="ECO:0000318"/>
    <property type="project" value="GO_Central"/>
</dbReference>
<feature type="domain" description="C2H2-type" evidence="14">
    <location>
        <begin position="190"/>
        <end position="220"/>
    </location>
</feature>
<reference evidence="15" key="3">
    <citation type="submission" date="2025-09" db="UniProtKB">
        <authorList>
            <consortium name="Ensembl"/>
        </authorList>
    </citation>
    <scope>IDENTIFICATION</scope>
    <source>
        <strain evidence="15">Glennie</strain>
    </source>
</reference>
<dbReference type="InterPro" id="IPR036236">
    <property type="entry name" value="Znf_C2H2_sf"/>
</dbReference>
<keyword evidence="11" id="KW-0539">Nucleus</keyword>
<dbReference type="InterPro" id="IPR043359">
    <property type="entry name" value="GLI-like"/>
</dbReference>
<evidence type="ECO:0000313" key="15">
    <source>
        <dbReference type="Ensembl" id="ENSOANP00000033128.2"/>
    </source>
</evidence>
<dbReference type="Pfam" id="PF23561">
    <property type="entry name" value="zf-C2H2_15"/>
    <property type="match status" value="1"/>
</dbReference>
<dbReference type="GO" id="GO:0008270">
    <property type="term" value="F:zinc ion binding"/>
    <property type="evidence" value="ECO:0007669"/>
    <property type="project" value="UniProtKB-KW"/>
</dbReference>
<evidence type="ECO:0000256" key="3">
    <source>
        <dbReference type="ARBA" id="ARBA00022491"/>
    </source>
</evidence>
<dbReference type="FunCoup" id="K7EHX1">
    <property type="interactions" value="788"/>
</dbReference>
<dbReference type="GO" id="GO:0006357">
    <property type="term" value="P:regulation of transcription by RNA polymerase II"/>
    <property type="evidence" value="ECO:0000318"/>
    <property type="project" value="GO_Central"/>
</dbReference>
<evidence type="ECO:0000256" key="4">
    <source>
        <dbReference type="ARBA" id="ARBA00022723"/>
    </source>
</evidence>
<feature type="region of interest" description="Disordered" evidence="13">
    <location>
        <begin position="465"/>
        <end position="493"/>
    </location>
</feature>
<keyword evidence="4" id="KW-0479">Metal-binding</keyword>
<dbReference type="HOGENOM" id="CLU_1323574_0_0_1"/>
<comment type="subcellular location">
    <subcellularLocation>
        <location evidence="1">Nucleus</location>
    </subcellularLocation>
</comment>
<dbReference type="Proteomes" id="UP000002279">
    <property type="component" value="Chromosome 18"/>
</dbReference>
<evidence type="ECO:0000313" key="16">
    <source>
        <dbReference type="Proteomes" id="UP000002279"/>
    </source>
</evidence>
<dbReference type="InterPro" id="IPR056436">
    <property type="entry name" value="Znf-C2H2_ZIC1-5/GLI1-3-like"/>
</dbReference>
<dbReference type="GeneTree" id="ENSGT00940000159218"/>
<dbReference type="FunFam" id="3.30.160.60:FF:000036">
    <property type="entry name" value="GLI family zinc finger 3"/>
    <property type="match status" value="1"/>
</dbReference>
<dbReference type="SMART" id="SM00355">
    <property type="entry name" value="ZnF_C2H2"/>
    <property type="match status" value="5"/>
</dbReference>
<protein>
    <submittedName>
        <fullName evidence="15">GLIS family zinc finger 1</fullName>
    </submittedName>
</protein>
<evidence type="ECO:0000256" key="7">
    <source>
        <dbReference type="ARBA" id="ARBA00022833"/>
    </source>
</evidence>
<keyword evidence="10" id="KW-0804">Transcription</keyword>
<name>K7EHX1_ORNAN</name>
<evidence type="ECO:0000256" key="8">
    <source>
        <dbReference type="ARBA" id="ARBA00023015"/>
    </source>
</evidence>
<keyword evidence="16" id="KW-1185">Reference proteome</keyword>
<dbReference type="OMA" id="ECPSDYK"/>
<dbReference type="SUPFAM" id="SSF57667">
    <property type="entry name" value="beta-beta-alpha zinc fingers"/>
    <property type="match status" value="3"/>
</dbReference>
<evidence type="ECO:0000256" key="11">
    <source>
        <dbReference type="ARBA" id="ARBA00023242"/>
    </source>
</evidence>